<feature type="compositionally biased region" description="Pro residues" evidence="1">
    <location>
        <begin position="1"/>
        <end position="23"/>
    </location>
</feature>
<reference evidence="4" key="2">
    <citation type="submission" date="2013-12" db="EMBL/GenBank/DDBJ databases">
        <authorList>
            <person name="Yu Y."/>
            <person name="Lee S."/>
            <person name="de Baynast K."/>
            <person name="Wissotski M."/>
            <person name="Liu L."/>
            <person name="Talag J."/>
            <person name="Goicoechea J."/>
            <person name="Angelova A."/>
            <person name="Jetty R."/>
            <person name="Kudrna D."/>
            <person name="Golser W."/>
            <person name="Rivera L."/>
            <person name="Zhang J."/>
            <person name="Wing R."/>
        </authorList>
    </citation>
    <scope>NUCLEOTIDE SEQUENCE</scope>
</reference>
<dbReference type="InterPro" id="IPR010987">
    <property type="entry name" value="Glutathione-S-Trfase_C-like"/>
</dbReference>
<dbReference type="InterPro" id="IPR040079">
    <property type="entry name" value="Glutathione_S-Trfase"/>
</dbReference>
<dbReference type="PANTHER" id="PTHR32419:SF31">
    <property type="entry name" value="OS02G0814800 PROTEIN"/>
    <property type="match status" value="1"/>
</dbReference>
<dbReference type="GO" id="GO:0004364">
    <property type="term" value="F:glutathione transferase activity"/>
    <property type="evidence" value="ECO:0007669"/>
    <property type="project" value="InterPro"/>
</dbReference>
<dbReference type="eggNOG" id="KOG2903">
    <property type="taxonomic scope" value="Eukaryota"/>
</dbReference>
<dbReference type="SUPFAM" id="SSF47616">
    <property type="entry name" value="GST C-terminal domain-like"/>
    <property type="match status" value="1"/>
</dbReference>
<accession>A0A0D9VMJ9</accession>
<dbReference type="Pfam" id="PF13410">
    <property type="entry name" value="GST_C_2"/>
    <property type="match status" value="1"/>
</dbReference>
<feature type="domain" description="GST C-terminal" evidence="2">
    <location>
        <begin position="227"/>
        <end position="352"/>
    </location>
</feature>
<proteinExistence type="predicted"/>
<dbReference type="Pfam" id="PF13409">
    <property type="entry name" value="GST_N_2"/>
    <property type="match status" value="1"/>
</dbReference>
<evidence type="ECO:0000259" key="2">
    <source>
        <dbReference type="PROSITE" id="PS50405"/>
    </source>
</evidence>
<dbReference type="InterPro" id="IPR047047">
    <property type="entry name" value="GST_Omega-like_C"/>
</dbReference>
<dbReference type="PANTHER" id="PTHR32419">
    <property type="entry name" value="GLUTATHIONYL-HYDROQUINONE REDUCTASE"/>
    <property type="match status" value="1"/>
</dbReference>
<dbReference type="InterPro" id="IPR016639">
    <property type="entry name" value="GST_Omega/GSH"/>
</dbReference>
<dbReference type="FunFam" id="3.40.30.10:FF:000265">
    <property type="entry name" value="Glutathione S-transferase family protein"/>
    <property type="match status" value="1"/>
</dbReference>
<dbReference type="HOGENOM" id="CLU_037263_1_2_1"/>
<dbReference type="Gene3D" id="3.40.30.10">
    <property type="entry name" value="Glutaredoxin"/>
    <property type="match status" value="1"/>
</dbReference>
<dbReference type="SFLD" id="SFLDG01148">
    <property type="entry name" value="Xi_(cytGST)"/>
    <property type="match status" value="1"/>
</dbReference>
<dbReference type="Gene3D" id="1.20.1050.10">
    <property type="match status" value="1"/>
</dbReference>
<reference evidence="3 4" key="1">
    <citation type="submission" date="2012-08" db="EMBL/GenBank/DDBJ databases">
        <title>Oryza genome evolution.</title>
        <authorList>
            <person name="Wing R.A."/>
        </authorList>
    </citation>
    <scope>NUCLEOTIDE SEQUENCE</scope>
</reference>
<dbReference type="InterPro" id="IPR004045">
    <property type="entry name" value="Glutathione_S-Trfase_N"/>
</dbReference>
<keyword evidence="4" id="KW-1185">Reference proteome</keyword>
<name>A0A0D9VMJ9_9ORYZ</name>
<dbReference type="CDD" id="cd03190">
    <property type="entry name" value="GST_C_Omega_like"/>
    <property type="match status" value="1"/>
</dbReference>
<reference evidence="3" key="3">
    <citation type="submission" date="2015-04" db="UniProtKB">
        <authorList>
            <consortium name="EnsemblPlants"/>
        </authorList>
    </citation>
    <scope>IDENTIFICATION</scope>
</reference>
<feature type="region of interest" description="Disordered" evidence="1">
    <location>
        <begin position="383"/>
        <end position="405"/>
    </location>
</feature>
<sequence>MWSPPPSPLQLRRPPPPQSPPPIPRRHRTRLIPIAATGGGASQDPLTAISRLLWGRALPPSNLVLAVRHGWTSAWGLLMRQLAPSDPTTGAFTRTPSRFPSVVGSPSQRLHLYVGLPCPWAHRALLARALLGLDRQIPLSVAVPGEDGAWCFTPESPDKLYGKGKLREVYASRSGGFEGRASVPLLWDAERREVVCNESIEIAKFFCGLAAGDGDGDGGDGGLDLWPPELREEIDQWYSFIYPSVNNGVYRCGFAQSQEAYNVAASELFSALDRLEDHLSGSRYLCGDKLTLADVCLFTTLIRFDLVYNSLFRCTRRKLVEYPSLHAYTRDIYQMPKVADTCDMDAIMDGYFGTLFPLNPGGIQPLVPASCDREALLEPHGREALSSASAADNGSRQLEATSASN</sequence>
<dbReference type="STRING" id="77586.A0A0D9VMJ9"/>
<dbReference type="SFLD" id="SFLDS00019">
    <property type="entry name" value="Glutathione_Transferase_(cytos"/>
    <property type="match status" value="1"/>
</dbReference>
<dbReference type="EnsemblPlants" id="LPERR02G30540.1">
    <property type="protein sequence ID" value="LPERR02G30540.1"/>
    <property type="gene ID" value="LPERR02G30540"/>
</dbReference>
<dbReference type="InterPro" id="IPR036249">
    <property type="entry name" value="Thioredoxin-like_sf"/>
</dbReference>
<dbReference type="SUPFAM" id="SSF52833">
    <property type="entry name" value="Thioredoxin-like"/>
    <property type="match status" value="1"/>
</dbReference>
<dbReference type="Gramene" id="LPERR02G30540.1">
    <property type="protein sequence ID" value="LPERR02G30540.1"/>
    <property type="gene ID" value="LPERR02G30540"/>
</dbReference>
<feature type="compositionally biased region" description="Polar residues" evidence="1">
    <location>
        <begin position="386"/>
        <end position="405"/>
    </location>
</feature>
<evidence type="ECO:0000313" key="3">
    <source>
        <dbReference type="EnsemblPlants" id="LPERR02G30540.1"/>
    </source>
</evidence>
<dbReference type="PROSITE" id="PS50405">
    <property type="entry name" value="GST_CTER"/>
    <property type="match status" value="1"/>
</dbReference>
<dbReference type="AlphaFoldDB" id="A0A0D9VMJ9"/>
<protein>
    <recommendedName>
        <fullName evidence="2">GST C-terminal domain-containing protein</fullName>
    </recommendedName>
</protein>
<dbReference type="Proteomes" id="UP000032180">
    <property type="component" value="Chromosome 2"/>
</dbReference>
<dbReference type="InterPro" id="IPR036282">
    <property type="entry name" value="Glutathione-S-Trfase_C_sf"/>
</dbReference>
<evidence type="ECO:0000313" key="4">
    <source>
        <dbReference type="Proteomes" id="UP000032180"/>
    </source>
</evidence>
<dbReference type="SFLD" id="SFLDG01206">
    <property type="entry name" value="Xi.1"/>
    <property type="match status" value="1"/>
</dbReference>
<dbReference type="FunFam" id="1.20.1050.10:FF:000045">
    <property type="entry name" value="Glutathione S-transferase family protein"/>
    <property type="match status" value="1"/>
</dbReference>
<feature type="region of interest" description="Disordered" evidence="1">
    <location>
        <begin position="1"/>
        <end position="26"/>
    </location>
</feature>
<evidence type="ECO:0000256" key="1">
    <source>
        <dbReference type="SAM" id="MobiDB-lite"/>
    </source>
</evidence>
<organism evidence="3 4">
    <name type="scientific">Leersia perrieri</name>
    <dbReference type="NCBI Taxonomy" id="77586"/>
    <lineage>
        <taxon>Eukaryota</taxon>
        <taxon>Viridiplantae</taxon>
        <taxon>Streptophyta</taxon>
        <taxon>Embryophyta</taxon>
        <taxon>Tracheophyta</taxon>
        <taxon>Spermatophyta</taxon>
        <taxon>Magnoliopsida</taxon>
        <taxon>Liliopsida</taxon>
        <taxon>Poales</taxon>
        <taxon>Poaceae</taxon>
        <taxon>BOP clade</taxon>
        <taxon>Oryzoideae</taxon>
        <taxon>Oryzeae</taxon>
        <taxon>Oryzinae</taxon>
        <taxon>Leersia</taxon>
    </lineage>
</organism>
<dbReference type="GO" id="GO:0005737">
    <property type="term" value="C:cytoplasm"/>
    <property type="evidence" value="ECO:0007669"/>
    <property type="project" value="TreeGrafter"/>
</dbReference>